<accession>A0ABQ1QHS2</accession>
<dbReference type="InterPro" id="IPR016181">
    <property type="entry name" value="Acyl_CoA_acyltransferase"/>
</dbReference>
<dbReference type="Proteomes" id="UP000642571">
    <property type="component" value="Unassembled WGS sequence"/>
</dbReference>
<evidence type="ECO:0000256" key="1">
    <source>
        <dbReference type="ARBA" id="ARBA00022679"/>
    </source>
</evidence>
<dbReference type="InterPro" id="IPR000182">
    <property type="entry name" value="GNAT_dom"/>
</dbReference>
<dbReference type="Pfam" id="PF00583">
    <property type="entry name" value="Acetyltransf_1"/>
    <property type="match status" value="1"/>
</dbReference>
<keyword evidence="5" id="KW-1185">Reference proteome</keyword>
<reference evidence="5" key="1">
    <citation type="journal article" date="2019" name="Int. J. Syst. Evol. Microbiol.">
        <title>The Global Catalogue of Microorganisms (GCM) 10K type strain sequencing project: providing services to taxonomists for standard genome sequencing and annotation.</title>
        <authorList>
            <consortium name="The Broad Institute Genomics Platform"/>
            <consortium name="The Broad Institute Genome Sequencing Center for Infectious Disease"/>
            <person name="Wu L."/>
            <person name="Ma J."/>
        </authorList>
    </citation>
    <scope>NUCLEOTIDE SEQUENCE [LARGE SCALE GENOMIC DNA]</scope>
    <source>
        <strain evidence="5">CGMCC 1.15353</strain>
    </source>
</reference>
<protein>
    <submittedName>
        <fullName evidence="4">N-acetyltransferase</fullName>
    </submittedName>
</protein>
<organism evidence="4 5">
    <name type="scientific">Pontibacillus salipaludis</name>
    <dbReference type="NCBI Taxonomy" id="1697394"/>
    <lineage>
        <taxon>Bacteria</taxon>
        <taxon>Bacillati</taxon>
        <taxon>Bacillota</taxon>
        <taxon>Bacilli</taxon>
        <taxon>Bacillales</taxon>
        <taxon>Bacillaceae</taxon>
        <taxon>Pontibacillus</taxon>
    </lineage>
</organism>
<dbReference type="PANTHER" id="PTHR43877:SF1">
    <property type="entry name" value="ACETYLTRANSFERASE"/>
    <property type="match status" value="1"/>
</dbReference>
<comment type="caution">
    <text evidence="4">The sequence shown here is derived from an EMBL/GenBank/DDBJ whole genome shotgun (WGS) entry which is preliminary data.</text>
</comment>
<dbReference type="InterPro" id="IPR050832">
    <property type="entry name" value="Bact_Acetyltransf"/>
</dbReference>
<dbReference type="EMBL" id="BMIN01000021">
    <property type="protein sequence ID" value="GGD25848.1"/>
    <property type="molecule type" value="Genomic_DNA"/>
</dbReference>
<evidence type="ECO:0000256" key="2">
    <source>
        <dbReference type="ARBA" id="ARBA00023315"/>
    </source>
</evidence>
<evidence type="ECO:0000313" key="4">
    <source>
        <dbReference type="EMBL" id="GGD25848.1"/>
    </source>
</evidence>
<dbReference type="PANTHER" id="PTHR43877">
    <property type="entry name" value="AMINOALKYLPHOSPHONATE N-ACETYLTRANSFERASE-RELATED-RELATED"/>
    <property type="match status" value="1"/>
</dbReference>
<keyword evidence="1" id="KW-0808">Transferase</keyword>
<dbReference type="RefSeq" id="WP_188655832.1">
    <property type="nucleotide sequence ID" value="NZ_BMIN01000021.1"/>
</dbReference>
<evidence type="ECO:0000313" key="5">
    <source>
        <dbReference type="Proteomes" id="UP000642571"/>
    </source>
</evidence>
<sequence length="293" mass="32965">MKEIIEQPHDLKELAQFIAKLNQNPSTHIGYAGDETEEIYDTLTSDFSDFDPASSFSVCYEDGHIVGAIGVDADRSDGSGEVWGPFIEDGARYNLAEELWEDVMTKLQGHIKTYSFYIHTRNDFAQTFLKGKMAKKGEEHLVLHINRDNIQEGQTLSETYPYTSADLEAFKALHNSTFPKTYYNAEAIIGRLNKDRKLLFAKDSAGSIQGYVYIEATPDHGEASIEYVGVTRVSRRKGIGKMLIYAALDHFFSYEEIQEVSICVAKRNEAAIALYKGVGFKEGSELKHYLISI</sequence>
<dbReference type="Gene3D" id="3.40.630.30">
    <property type="match status" value="1"/>
</dbReference>
<proteinExistence type="predicted"/>
<feature type="domain" description="N-acetyltransferase" evidence="3">
    <location>
        <begin position="157"/>
        <end position="293"/>
    </location>
</feature>
<name>A0ABQ1QHS2_9BACI</name>
<dbReference type="CDD" id="cd04301">
    <property type="entry name" value="NAT_SF"/>
    <property type="match status" value="1"/>
</dbReference>
<dbReference type="SUPFAM" id="SSF55729">
    <property type="entry name" value="Acyl-CoA N-acyltransferases (Nat)"/>
    <property type="match status" value="1"/>
</dbReference>
<keyword evidence="2" id="KW-0012">Acyltransferase</keyword>
<dbReference type="PROSITE" id="PS51186">
    <property type="entry name" value="GNAT"/>
    <property type="match status" value="1"/>
</dbReference>
<evidence type="ECO:0000259" key="3">
    <source>
        <dbReference type="PROSITE" id="PS51186"/>
    </source>
</evidence>
<gene>
    <name evidence="4" type="ORF">GCM10011389_36770</name>
</gene>